<organism evidence="1 2">
    <name type="scientific">Anaerotruncus colihominis</name>
    <dbReference type="NCBI Taxonomy" id="169435"/>
    <lineage>
        <taxon>Bacteria</taxon>
        <taxon>Bacillati</taxon>
        <taxon>Bacillota</taxon>
        <taxon>Clostridia</taxon>
        <taxon>Eubacteriales</taxon>
        <taxon>Oscillospiraceae</taxon>
        <taxon>Anaerotruncus</taxon>
    </lineage>
</organism>
<evidence type="ECO:0000313" key="1">
    <source>
        <dbReference type="EMBL" id="NBI78868.1"/>
    </source>
</evidence>
<accession>A0A845RIV4</accession>
<evidence type="ECO:0008006" key="3">
    <source>
        <dbReference type="Google" id="ProtNLM"/>
    </source>
</evidence>
<dbReference type="Proteomes" id="UP000446348">
    <property type="component" value="Unassembled WGS sequence"/>
</dbReference>
<evidence type="ECO:0000313" key="2">
    <source>
        <dbReference type="Proteomes" id="UP000446348"/>
    </source>
</evidence>
<dbReference type="EMBL" id="QXWZ01000012">
    <property type="protein sequence ID" value="NBI78868.1"/>
    <property type="molecule type" value="Genomic_DNA"/>
</dbReference>
<dbReference type="OrthoDB" id="1733755at2"/>
<comment type="caution">
    <text evidence="1">The sequence shown here is derived from an EMBL/GenBank/DDBJ whole genome shotgun (WGS) entry which is preliminary data.</text>
</comment>
<proteinExistence type="predicted"/>
<reference evidence="1 2" key="1">
    <citation type="submission" date="2018-08" db="EMBL/GenBank/DDBJ databases">
        <title>Murine metabolic-syndrome-specific gut microbial biobank.</title>
        <authorList>
            <person name="Liu C."/>
        </authorList>
    </citation>
    <scope>NUCLEOTIDE SEQUENCE [LARGE SCALE GENOMIC DNA]</scope>
    <source>
        <strain evidence="1 2">X69</strain>
    </source>
</reference>
<dbReference type="RefSeq" id="WP_160209690.1">
    <property type="nucleotide sequence ID" value="NZ_QXWZ01000012.1"/>
</dbReference>
<name>A0A845RIV4_9FIRM</name>
<gene>
    <name evidence="1" type="ORF">D3Z39_08290</name>
</gene>
<dbReference type="AlphaFoldDB" id="A0A845RIV4"/>
<protein>
    <recommendedName>
        <fullName evidence="3">Antirestriction protein (ArdA)</fullName>
    </recommendedName>
</protein>
<sequence>MSYVIQAVLSNPRRPECDQITIPFPIPVDQYDKTIEMLQAIDLGFSVNRDCTVDEVNSRYSVLNTLVGTLVNIDQLDYLAKRLDGFCAGEVSQFQAMAHKLGLSEIKDFINLTYCCQQTTVITDFSDLEQIGKDHTMTLNGGAMPIDQYQAVNGKEAALQLINGGRGVITPYGVAYDNGMKLEPVYNGHQFPVYPYDSLFMVLEITPKRGLAEGKNPEYLYLPTAEHQIERTLLRVGITSPHDAQIRIDCNELPEKVDEALDIEYLSGDDLPALNRMCQAIEPLKEADMEKLNAVVLFAEAGDMMAVRQLAENLDQFDFVPGLQTPEEYGRHMIRESGHFDYDENLEGFYDYRRYGEQQLRQEGGQFNECGYVVYQGTMPLEELMMEDPAEKHQREQELQMGGLAQ</sequence>